<evidence type="ECO:0000259" key="5">
    <source>
        <dbReference type="PROSITE" id="PS50111"/>
    </source>
</evidence>
<dbReference type="EMBL" id="PIFK01000113">
    <property type="protein sequence ID" value="PTP17736.1"/>
    <property type="molecule type" value="Genomic_DNA"/>
</dbReference>
<dbReference type="InterPro" id="IPR004089">
    <property type="entry name" value="MCPsignal_dom"/>
</dbReference>
<comment type="caution">
    <text evidence="7">The sequence shown here is derived from an EMBL/GenBank/DDBJ whole genome shotgun (WGS) entry which is preliminary data.</text>
</comment>
<evidence type="ECO:0000313" key="7">
    <source>
        <dbReference type="EMBL" id="PTP17736.1"/>
    </source>
</evidence>
<protein>
    <submittedName>
        <fullName evidence="7">Chemotaxis protein</fullName>
    </submittedName>
</protein>
<feature type="domain" description="Methyl-accepting transducer" evidence="5">
    <location>
        <begin position="34"/>
        <end position="270"/>
    </location>
</feature>
<name>A0A2G4B442_VIBSP</name>
<reference evidence="8" key="1">
    <citation type="submission" date="2016-07" db="EMBL/GenBank/DDBJ databases">
        <title>Nontailed viruses are major unrecognized killers of bacteria in the ocean.</title>
        <authorList>
            <person name="Kauffman K."/>
            <person name="Hussain F."/>
            <person name="Yang J."/>
            <person name="Arevalo P."/>
            <person name="Brown J."/>
            <person name="Cutler M."/>
            <person name="Kelly L."/>
            <person name="Polz M.F."/>
        </authorList>
    </citation>
    <scope>NUCLEOTIDE SEQUENCE [LARGE SCALE GENOMIC DNA]</scope>
    <source>
        <strain evidence="8">10N.286.54.F3</strain>
    </source>
</reference>
<sequence>MIFSFKKPSSDTVEVHTSHLAELKKTSEKYSLFKQNDPTDYAKKIHVNAANVHKASRSRAKSIEQSYELVNHFIEQSESINKLSCESHQYSSQTAETAANTIDKLEALEEQVLVSKEKICQFSELLESLDEINKNVTQLVDSIKGIAAQTNLLALNAAIEAARAGEHGRGFAVVADEVRQLANTANQSAENIDTEMASISKISDSIFNKQKEVEDVIILSSEVTKDTMHNMQNLMNMSLDSKTASKTIMDAIEAQLSDSNTVKQNMEALVEDTKLSISLSGNNHELAEQIVNSLSYLQLNDRTEQKRNA</sequence>
<dbReference type="SMART" id="SM00283">
    <property type="entry name" value="MA"/>
    <property type="match status" value="1"/>
</dbReference>
<dbReference type="GO" id="GO:0007165">
    <property type="term" value="P:signal transduction"/>
    <property type="evidence" value="ECO:0007669"/>
    <property type="project" value="UniProtKB-KW"/>
</dbReference>
<dbReference type="Gene3D" id="1.10.287.950">
    <property type="entry name" value="Methyl-accepting chemotaxis protein"/>
    <property type="match status" value="1"/>
</dbReference>
<evidence type="ECO:0000313" key="8">
    <source>
        <dbReference type="Proteomes" id="UP000235405"/>
    </source>
</evidence>
<reference evidence="6" key="2">
    <citation type="submission" date="2016-07" db="EMBL/GenBank/DDBJ databases">
        <authorList>
            <person name="Wan K."/>
            <person name="Booth B."/>
            <person name="Spirohn K."/>
            <person name="Hao T."/>
            <person name="Hu Y."/>
            <person name="Calderwood M."/>
            <person name="Hill D."/>
            <person name="Mohr S."/>
            <person name="Vidal M."/>
            <person name="Celniker S."/>
            <person name="Perrimon N."/>
        </authorList>
    </citation>
    <scope>NUCLEOTIDE SEQUENCE</scope>
    <source>
        <strain evidence="6">10N.286.54.F3</strain>
    </source>
</reference>
<dbReference type="PRINTS" id="PR00260">
    <property type="entry name" value="CHEMTRNSDUCR"/>
</dbReference>
<evidence type="ECO:0000313" key="6">
    <source>
        <dbReference type="EMBL" id="PMF23266.1"/>
    </source>
</evidence>
<accession>A0A2G4B442</accession>
<keyword evidence="2 4" id="KW-0807">Transducer</keyword>
<evidence type="ECO:0000256" key="4">
    <source>
        <dbReference type="PROSITE-ProRule" id="PRU00284"/>
    </source>
</evidence>
<proteinExistence type="inferred from homology"/>
<dbReference type="PANTHER" id="PTHR32089">
    <property type="entry name" value="METHYL-ACCEPTING CHEMOTAXIS PROTEIN MCPB"/>
    <property type="match status" value="1"/>
</dbReference>
<dbReference type="PROSITE" id="PS50111">
    <property type="entry name" value="CHEMOTAXIS_TRANSDUC_2"/>
    <property type="match status" value="1"/>
</dbReference>
<dbReference type="GO" id="GO:0016020">
    <property type="term" value="C:membrane"/>
    <property type="evidence" value="ECO:0007669"/>
    <property type="project" value="UniProtKB-SubCell"/>
</dbReference>
<dbReference type="Proteomes" id="UP000235405">
    <property type="component" value="Unassembled WGS sequence"/>
</dbReference>
<dbReference type="AlphaFoldDB" id="A0A2G4B442"/>
<evidence type="ECO:0000313" key="9">
    <source>
        <dbReference type="Proteomes" id="UP000244197"/>
    </source>
</evidence>
<dbReference type="Pfam" id="PF00015">
    <property type="entry name" value="MCPsignal"/>
    <property type="match status" value="1"/>
</dbReference>
<dbReference type="InterPro" id="IPR004090">
    <property type="entry name" value="Chemotax_Me-accpt_rcpt"/>
</dbReference>
<organism evidence="7 9">
    <name type="scientific">Vibrio splendidus</name>
    <dbReference type="NCBI Taxonomy" id="29497"/>
    <lineage>
        <taxon>Bacteria</taxon>
        <taxon>Pseudomonadati</taxon>
        <taxon>Pseudomonadota</taxon>
        <taxon>Gammaproteobacteria</taxon>
        <taxon>Vibrionales</taxon>
        <taxon>Vibrionaceae</taxon>
        <taxon>Vibrio</taxon>
    </lineage>
</organism>
<dbReference type="RefSeq" id="WP_017095111.1">
    <property type="nucleotide sequence ID" value="NZ_AP025508.1"/>
</dbReference>
<dbReference type="GO" id="GO:0006935">
    <property type="term" value="P:chemotaxis"/>
    <property type="evidence" value="ECO:0007669"/>
    <property type="project" value="InterPro"/>
</dbReference>
<dbReference type="GO" id="GO:0004888">
    <property type="term" value="F:transmembrane signaling receptor activity"/>
    <property type="evidence" value="ECO:0007669"/>
    <property type="project" value="InterPro"/>
</dbReference>
<dbReference type="Proteomes" id="UP000244197">
    <property type="component" value="Unassembled WGS sequence"/>
</dbReference>
<evidence type="ECO:0000256" key="2">
    <source>
        <dbReference type="ARBA" id="ARBA00023224"/>
    </source>
</evidence>
<comment type="subcellular location">
    <subcellularLocation>
        <location evidence="1">Membrane</location>
    </subcellularLocation>
</comment>
<comment type="similarity">
    <text evidence="3">Belongs to the methyl-accepting chemotaxis (MCP) protein family.</text>
</comment>
<dbReference type="PANTHER" id="PTHR32089:SF112">
    <property type="entry name" value="LYSOZYME-LIKE PROTEIN-RELATED"/>
    <property type="match status" value="1"/>
</dbReference>
<evidence type="ECO:0000256" key="3">
    <source>
        <dbReference type="ARBA" id="ARBA00029447"/>
    </source>
</evidence>
<reference evidence="6" key="4">
    <citation type="journal article" date="2018" name="Nature">
        <title>A major lineage of non-tailed dsDNA viruses as unrecognized killers of marine bacteria.</title>
        <authorList>
            <person name="Kauffman K.M."/>
            <person name="Hussain F.A."/>
            <person name="Yang J."/>
            <person name="Arevalo P."/>
            <person name="Brown J.M."/>
            <person name="Chang W.K."/>
            <person name="VanInsberghe D."/>
            <person name="Elsherbini J."/>
            <person name="Sharma R.S."/>
            <person name="Cutler M.B."/>
            <person name="Kelly L."/>
            <person name="Polz M.F."/>
        </authorList>
    </citation>
    <scope>NUCLEOTIDE SEQUENCE</scope>
    <source>
        <strain evidence="6">10N.286.54.F3</strain>
    </source>
</reference>
<dbReference type="SUPFAM" id="SSF58104">
    <property type="entry name" value="Methyl-accepting chemotaxis protein (MCP) signaling domain"/>
    <property type="match status" value="1"/>
</dbReference>
<dbReference type="EMBL" id="MCSW01000152">
    <property type="protein sequence ID" value="PMF23266.1"/>
    <property type="molecule type" value="Genomic_DNA"/>
</dbReference>
<evidence type="ECO:0000256" key="1">
    <source>
        <dbReference type="ARBA" id="ARBA00004370"/>
    </source>
</evidence>
<dbReference type="GeneID" id="72399341"/>
<reference evidence="7 9" key="3">
    <citation type="submission" date="2017-11" db="EMBL/GenBank/DDBJ databases">
        <title>Population delineation of vibrios coincides with oyster pathogenicity.</title>
        <authorList>
            <person name="Bruto M."/>
            <person name="Labreuche Y."/>
            <person name="James A."/>
            <person name="Piel D."/>
            <person name="Chenivesse S."/>
            <person name="Petton B."/>
            <person name="Polz M.F."/>
            <person name="Le Roux F."/>
        </authorList>
    </citation>
    <scope>NUCLEOTIDE SEQUENCE [LARGE SCALE GENOMIC DNA]</scope>
    <source>
        <strain evidence="7 9">FF_144</strain>
    </source>
</reference>
<gene>
    <name evidence="6" type="ORF">BCV19_04390</name>
    <name evidence="7" type="ORF">CWO07_25505</name>
</gene>